<feature type="region of interest" description="Disordered" evidence="1">
    <location>
        <begin position="239"/>
        <end position="275"/>
    </location>
</feature>
<reference evidence="3 4" key="1">
    <citation type="submission" date="2025-05" db="UniProtKB">
        <authorList>
            <consortium name="RefSeq"/>
        </authorList>
    </citation>
    <scope>IDENTIFICATION</scope>
    <source>
        <tissue evidence="3 4">Adult</tissue>
    </source>
</reference>
<gene>
    <name evidence="3 4 5" type="primary">LOC125779135</name>
</gene>
<sequence>MAEQIEMLTRCLASLTQIAAQNAAINQLTIRQRVEKDLRYVSPFEGIVKKLPSFIEAVDRVRKDYVGQEEIVFRVIYDLKIGGSAKNFLQINPPENWESCKTKLRQHYRPTKNQLMITKEISILKVNSIAELSKRLNEIVDDITEYSALSENGDTMRKIFSGMLIQRIKQLASGAFAYTVQSVTSLTEMANEIYKFIGLDEGNLNPYLKKGGNNFQANTKNNGVNNKNFYSGQYRSQNQNLSEQQYRPQSGQRQINLHRQQSNQTRQPRWQNRTNYSEQVRTNPNQYNYSQQQRNSVNSRQQVQNRGPEPMDVDTMSRRGDPQESNTNEEFFTNQPRNH</sequence>
<dbReference type="Proteomes" id="UP001652620">
    <property type="component" value="Chromosome 6"/>
</dbReference>
<proteinExistence type="predicted"/>
<evidence type="ECO:0000313" key="4">
    <source>
        <dbReference type="RefSeq" id="XP_049315721.1"/>
    </source>
</evidence>
<dbReference type="RefSeq" id="XP_049315722.1">
    <property type="nucleotide sequence ID" value="XM_049459765.1"/>
</dbReference>
<evidence type="ECO:0000313" key="5">
    <source>
        <dbReference type="RefSeq" id="XP_049315722.1"/>
    </source>
</evidence>
<feature type="compositionally biased region" description="Polar residues" evidence="1">
    <location>
        <begin position="323"/>
        <end position="339"/>
    </location>
</feature>
<accession>A0ABM3K2M8</accession>
<dbReference type="GeneID" id="125779135"/>
<dbReference type="RefSeq" id="XP_049315721.1">
    <property type="nucleotide sequence ID" value="XM_049459764.1"/>
</dbReference>
<name>A0ABM3K2M8_BACDO</name>
<feature type="compositionally biased region" description="Low complexity" evidence="1">
    <location>
        <begin position="288"/>
        <end position="306"/>
    </location>
</feature>
<dbReference type="RefSeq" id="XP_049315720.1">
    <property type="nucleotide sequence ID" value="XM_049459763.1"/>
</dbReference>
<keyword evidence="2" id="KW-1185">Reference proteome</keyword>
<evidence type="ECO:0000256" key="1">
    <source>
        <dbReference type="SAM" id="MobiDB-lite"/>
    </source>
</evidence>
<protein>
    <submittedName>
        <fullName evidence="3 4">Uncharacterized protein LOC125779135 isoform X3</fullName>
    </submittedName>
</protein>
<feature type="region of interest" description="Disordered" evidence="1">
    <location>
        <begin position="288"/>
        <end position="339"/>
    </location>
</feature>
<evidence type="ECO:0000313" key="2">
    <source>
        <dbReference type="Proteomes" id="UP001652620"/>
    </source>
</evidence>
<evidence type="ECO:0000313" key="3">
    <source>
        <dbReference type="RefSeq" id="XP_049315720.1"/>
    </source>
</evidence>
<organism evidence="2 4">
    <name type="scientific">Bactrocera dorsalis</name>
    <name type="common">Oriental fruit fly</name>
    <name type="synonym">Dacus dorsalis</name>
    <dbReference type="NCBI Taxonomy" id="27457"/>
    <lineage>
        <taxon>Eukaryota</taxon>
        <taxon>Metazoa</taxon>
        <taxon>Ecdysozoa</taxon>
        <taxon>Arthropoda</taxon>
        <taxon>Hexapoda</taxon>
        <taxon>Insecta</taxon>
        <taxon>Pterygota</taxon>
        <taxon>Neoptera</taxon>
        <taxon>Endopterygota</taxon>
        <taxon>Diptera</taxon>
        <taxon>Brachycera</taxon>
        <taxon>Muscomorpha</taxon>
        <taxon>Tephritoidea</taxon>
        <taxon>Tephritidae</taxon>
        <taxon>Bactrocera</taxon>
        <taxon>Bactrocera</taxon>
    </lineage>
</organism>